<dbReference type="EMBL" id="CP113524">
    <property type="protein sequence ID" value="WAJ26092.1"/>
    <property type="molecule type" value="Genomic_DNA"/>
</dbReference>
<sequence length="81" mass="9486">MVNIENAFTNVGWILIPFSFVSYFLLGLIAYKWKVRYKAKLVKAIWYILNIVLSVTHDVTTENIAVMILCFESYEAILEFF</sequence>
<keyword evidence="1" id="KW-0812">Transmembrane</keyword>
<dbReference type="RefSeq" id="WP_268116654.1">
    <property type="nucleotide sequence ID" value="NZ_CP113524.1"/>
</dbReference>
<evidence type="ECO:0000313" key="3">
    <source>
        <dbReference type="Proteomes" id="UP001163115"/>
    </source>
</evidence>
<accession>A0ABY7AH49</accession>
<evidence type="ECO:0000313" key="2">
    <source>
        <dbReference type="EMBL" id="WAJ26092.1"/>
    </source>
</evidence>
<proteinExistence type="predicted"/>
<feature type="transmembrane region" description="Helical" evidence="1">
    <location>
        <begin position="12"/>
        <end position="31"/>
    </location>
</feature>
<name>A0ABY7AH49_9FIRM</name>
<evidence type="ECO:0000256" key="1">
    <source>
        <dbReference type="SAM" id="Phobius"/>
    </source>
</evidence>
<keyword evidence="1" id="KW-1133">Transmembrane helix</keyword>
<keyword evidence="1" id="KW-0472">Membrane</keyword>
<reference evidence="2" key="1">
    <citation type="submission" date="2022-11" db="EMBL/GenBank/DDBJ databases">
        <title>Lacrimispora xylanolytica sy1, complete genome.</title>
        <authorList>
            <person name="Choi S."/>
        </authorList>
    </citation>
    <scope>NUCLEOTIDE SEQUENCE</scope>
    <source>
        <strain evidence="2">Sy1</strain>
    </source>
</reference>
<organism evidence="2 3">
    <name type="scientific">Lacrimispora xylanolytica</name>
    <dbReference type="NCBI Taxonomy" id="29375"/>
    <lineage>
        <taxon>Bacteria</taxon>
        <taxon>Bacillati</taxon>
        <taxon>Bacillota</taxon>
        <taxon>Clostridia</taxon>
        <taxon>Lachnospirales</taxon>
        <taxon>Lachnospiraceae</taxon>
        <taxon>Lacrimispora</taxon>
    </lineage>
</organism>
<gene>
    <name evidence="2" type="ORF">OW255_15145</name>
</gene>
<dbReference type="Proteomes" id="UP001163115">
    <property type="component" value="Chromosome"/>
</dbReference>
<evidence type="ECO:0008006" key="4">
    <source>
        <dbReference type="Google" id="ProtNLM"/>
    </source>
</evidence>
<keyword evidence="3" id="KW-1185">Reference proteome</keyword>
<protein>
    <recommendedName>
        <fullName evidence="4">BlaR1 peptidase M56</fullName>
    </recommendedName>
</protein>